<evidence type="ECO:0000313" key="3">
    <source>
        <dbReference type="EMBL" id="ETL80376.1"/>
    </source>
</evidence>
<dbReference type="Pfam" id="PF16558">
    <property type="entry name" value="AZUL"/>
    <property type="match status" value="1"/>
</dbReference>
<evidence type="ECO:0000256" key="1">
    <source>
        <dbReference type="SAM" id="MobiDB-lite"/>
    </source>
</evidence>
<dbReference type="InterPro" id="IPR042556">
    <property type="entry name" value="AZUL_sf"/>
</dbReference>
<name>W2K5D6_PHYNI</name>
<dbReference type="Proteomes" id="UP000054423">
    <property type="component" value="Unassembled WGS sequence"/>
</dbReference>
<proteinExistence type="predicted"/>
<dbReference type="AlphaFoldDB" id="W2K5D6"/>
<reference evidence="3" key="1">
    <citation type="submission" date="2013-11" db="EMBL/GenBank/DDBJ databases">
        <title>The Genome Sequence of Phytophthora parasitica CHvinca01.</title>
        <authorList>
            <consortium name="The Broad Institute Genomics Platform"/>
            <person name="Russ C."/>
            <person name="Tyler B."/>
            <person name="Panabieres F."/>
            <person name="Shan W."/>
            <person name="Tripathy S."/>
            <person name="Grunwald N."/>
            <person name="Machado M."/>
            <person name="Johnson C.S."/>
            <person name="Arredondo F."/>
            <person name="Hong C."/>
            <person name="Coffey M."/>
            <person name="Young S.K."/>
            <person name="Zeng Q."/>
            <person name="Gargeya S."/>
            <person name="Fitzgerald M."/>
            <person name="Abouelleil A."/>
            <person name="Alvarado L."/>
            <person name="Chapman S.B."/>
            <person name="Gainer-Dewar J."/>
            <person name="Goldberg J."/>
            <person name="Griggs A."/>
            <person name="Gujja S."/>
            <person name="Hansen M."/>
            <person name="Howarth C."/>
            <person name="Imamovic A."/>
            <person name="Ireland A."/>
            <person name="Larimer J."/>
            <person name="McCowan C."/>
            <person name="Murphy C."/>
            <person name="Pearson M."/>
            <person name="Poon T.W."/>
            <person name="Priest M."/>
            <person name="Roberts A."/>
            <person name="Saif S."/>
            <person name="Shea T."/>
            <person name="Sykes S."/>
            <person name="Wortman J."/>
            <person name="Nusbaum C."/>
            <person name="Birren B."/>
        </authorList>
    </citation>
    <scope>NUCLEOTIDE SEQUENCE [LARGE SCALE GENOMIC DNA]</scope>
    <source>
        <strain evidence="3">CHvinca01</strain>
    </source>
</reference>
<accession>W2K5D6</accession>
<feature type="region of interest" description="Disordered" evidence="1">
    <location>
        <begin position="218"/>
        <end position="263"/>
    </location>
</feature>
<evidence type="ECO:0000259" key="2">
    <source>
        <dbReference type="Pfam" id="PF16558"/>
    </source>
</evidence>
<dbReference type="InterPro" id="IPR032353">
    <property type="entry name" value="AZUL"/>
</dbReference>
<dbReference type="VEuPathDB" id="FungiDB:PPTG_17886"/>
<dbReference type="EMBL" id="KI682772">
    <property type="protein sequence ID" value="ETL80376.1"/>
    <property type="molecule type" value="Genomic_DNA"/>
</dbReference>
<gene>
    <name evidence="3" type="ORF">L917_19130</name>
</gene>
<feature type="region of interest" description="Disordered" evidence="1">
    <location>
        <begin position="100"/>
        <end position="163"/>
    </location>
</feature>
<feature type="domain" description="Ubiquitin-protein ligase E3A N-terminal zinc-binding" evidence="2">
    <location>
        <begin position="17"/>
        <end position="71"/>
    </location>
</feature>
<sequence length="263" mass="29301">MDQVDGAVVSASDYAYARQLVQAYFAMLTVGCHRNNCMNMYCCSNQTQALTATEAAIMSIYFATKAPVSLCIDIKSLQQEETLSTPEMSELPRHEKIKMASTPEPQEVEENQTEENAQSSIEEHVSKEEVNPETPDEVPKLQQPEIKPVLTTSSPPKSTPRRRLSVAVQLDNGLNKNRELPVKRPTVITRVAVQPKQKSDIHVTPSISVTNVTDTLEQEQQQEQVAPKPVKGARQLLSRPKQKLFDAIKRSFSRSKKTPLGST</sequence>
<organism evidence="3">
    <name type="scientific">Phytophthora nicotianae</name>
    <name type="common">Potato buckeye rot agent</name>
    <name type="synonym">Phytophthora parasitica</name>
    <dbReference type="NCBI Taxonomy" id="4792"/>
    <lineage>
        <taxon>Eukaryota</taxon>
        <taxon>Sar</taxon>
        <taxon>Stramenopiles</taxon>
        <taxon>Oomycota</taxon>
        <taxon>Peronosporomycetes</taxon>
        <taxon>Peronosporales</taxon>
        <taxon>Peronosporaceae</taxon>
        <taxon>Phytophthora</taxon>
    </lineage>
</organism>
<feature type="compositionally biased region" description="Basic and acidic residues" evidence="1">
    <location>
        <begin position="121"/>
        <end position="130"/>
    </location>
</feature>
<dbReference type="OrthoDB" id="102273at2759"/>
<protein>
    <recommendedName>
        <fullName evidence="2">Ubiquitin-protein ligase E3A N-terminal zinc-binding domain-containing protein</fullName>
    </recommendedName>
</protein>
<dbReference type="Gene3D" id="6.10.130.10">
    <property type="entry name" value="Ubiquitin-protein ligase E3A, N-terminal zinc-binding domain (AZUL)"/>
    <property type="match status" value="1"/>
</dbReference>